<evidence type="ECO:0000256" key="1">
    <source>
        <dbReference type="SAM" id="Phobius"/>
    </source>
</evidence>
<feature type="transmembrane region" description="Helical" evidence="1">
    <location>
        <begin position="75"/>
        <end position="93"/>
    </location>
</feature>
<feature type="transmembrane region" description="Helical" evidence="1">
    <location>
        <begin position="212"/>
        <end position="235"/>
    </location>
</feature>
<name>A0A1I4VCX9_9HYPH</name>
<accession>A0A1I4VCX9</accession>
<keyword evidence="1" id="KW-0472">Membrane</keyword>
<evidence type="ECO:0000313" key="3">
    <source>
        <dbReference type="Proteomes" id="UP000233491"/>
    </source>
</evidence>
<comment type="caution">
    <text evidence="2">The sequence shown here is derived from an EMBL/GenBank/DDBJ whole genome shotgun (WGS) entry which is preliminary data.</text>
</comment>
<keyword evidence="3" id="KW-1185">Reference proteome</keyword>
<protein>
    <recommendedName>
        <fullName evidence="4">Iron reductase</fullName>
    </recommendedName>
</protein>
<dbReference type="Proteomes" id="UP000233491">
    <property type="component" value="Unassembled WGS sequence"/>
</dbReference>
<feature type="transmembrane region" description="Helical" evidence="1">
    <location>
        <begin position="31"/>
        <end position="54"/>
    </location>
</feature>
<dbReference type="EMBL" id="PJNW01000002">
    <property type="protein sequence ID" value="PKR90002.1"/>
    <property type="molecule type" value="Genomic_DNA"/>
</dbReference>
<gene>
    <name evidence="2" type="ORF">CXZ10_01000</name>
</gene>
<keyword evidence="1" id="KW-1133">Transmembrane helix</keyword>
<evidence type="ECO:0008006" key="4">
    <source>
        <dbReference type="Google" id="ProtNLM"/>
    </source>
</evidence>
<dbReference type="RefSeq" id="WP_101287098.1">
    <property type="nucleotide sequence ID" value="NZ_FOUQ01000011.1"/>
</dbReference>
<proteinExistence type="predicted"/>
<organism evidence="2 3">
    <name type="scientific">Pleomorphomonas diazotrophica</name>
    <dbReference type="NCBI Taxonomy" id="1166257"/>
    <lineage>
        <taxon>Bacteria</taxon>
        <taxon>Pseudomonadati</taxon>
        <taxon>Pseudomonadota</taxon>
        <taxon>Alphaproteobacteria</taxon>
        <taxon>Hyphomicrobiales</taxon>
        <taxon>Pleomorphomonadaceae</taxon>
        <taxon>Pleomorphomonas</taxon>
    </lineage>
</organism>
<dbReference type="OrthoDB" id="128751at2"/>
<feature type="transmembrane region" description="Helical" evidence="1">
    <location>
        <begin position="7"/>
        <end position="25"/>
    </location>
</feature>
<dbReference type="AlphaFoldDB" id="A0A1I4VCX9"/>
<sequence length="244" mass="27202">MSDRERILSWGLIVLLITLAFGFLVEEQPRFAGSLGGSLIGIAGALLMLASVLYTPVRRIGAVKRLFGGPRGLRAFLTFHIYAGLIGPILGLIHTGRRFEHGLGIALTALMLATALSGYIGRYILSRVAEQLRDKKELLHGLSRNFDELLESDRPAEPVPRNFLVYLGWQLTPWRRHDGERPPRPHDVAAAIADVKSAIAAYAAVRAAFRRWLILHIVLSIALMILLGLHIWQAFYFGLRWLPL</sequence>
<reference evidence="2 3" key="1">
    <citation type="submission" date="2017-12" db="EMBL/GenBank/DDBJ databases">
        <title>Anaerobic carbon monoxide metabolism by Pleomorphomonas carboxyditropha sp. nov., a new mesophilic hydrogenogenic carboxidotroph.</title>
        <authorList>
            <person name="Esquivel-Elizondo S."/>
            <person name="Krajmalnik-Brown R."/>
        </authorList>
    </citation>
    <scope>NUCLEOTIDE SEQUENCE [LARGE SCALE GENOMIC DNA]</scope>
    <source>
        <strain evidence="2 3">R5-392</strain>
    </source>
</reference>
<evidence type="ECO:0000313" key="2">
    <source>
        <dbReference type="EMBL" id="PKR90002.1"/>
    </source>
</evidence>
<feature type="transmembrane region" description="Helical" evidence="1">
    <location>
        <begin position="105"/>
        <end position="125"/>
    </location>
</feature>
<keyword evidence="1" id="KW-0812">Transmembrane</keyword>